<evidence type="ECO:0000313" key="2">
    <source>
        <dbReference type="Proteomes" id="UP000565576"/>
    </source>
</evidence>
<reference evidence="1 2" key="1">
    <citation type="submission" date="2020-08" db="EMBL/GenBank/DDBJ databases">
        <title>Genomic Encyclopedia of Type Strains, Phase IV (KMG-V): Genome sequencing to study the core and pangenomes of soil and plant-associated prokaryotes.</title>
        <authorList>
            <person name="Whitman W."/>
        </authorList>
    </citation>
    <scope>NUCLEOTIDE SEQUENCE [LARGE SCALE GENOMIC DNA]</scope>
    <source>
        <strain evidence="1 2">SEMIA 4060</strain>
    </source>
</reference>
<dbReference type="AlphaFoldDB" id="A0A7X0MBE8"/>
<organism evidence="1 2">
    <name type="scientific">Rhizobium lusitanum</name>
    <dbReference type="NCBI Taxonomy" id="293958"/>
    <lineage>
        <taxon>Bacteria</taxon>
        <taxon>Pseudomonadati</taxon>
        <taxon>Pseudomonadota</taxon>
        <taxon>Alphaproteobacteria</taxon>
        <taxon>Hyphomicrobiales</taxon>
        <taxon>Rhizobiaceae</taxon>
        <taxon>Rhizobium/Agrobacterium group</taxon>
        <taxon>Rhizobium</taxon>
    </lineage>
</organism>
<comment type="caution">
    <text evidence="1">The sequence shown here is derived from an EMBL/GenBank/DDBJ whole genome shotgun (WGS) entry which is preliminary data.</text>
</comment>
<gene>
    <name evidence="1" type="ORF">GGD46_000043</name>
</gene>
<protein>
    <submittedName>
        <fullName evidence="1">Uncharacterized protein</fullName>
    </submittedName>
</protein>
<proteinExistence type="predicted"/>
<name>A0A7X0MBE8_9HYPH</name>
<accession>A0A7X0MBE8</accession>
<sequence length="55" mass="5768">MLSRGEMPIIQGRHTGLKKQKSAAAGGNHGWKALCNSKQNQAAGAATEGFFAIAR</sequence>
<evidence type="ECO:0000313" key="1">
    <source>
        <dbReference type="EMBL" id="MBB6482800.1"/>
    </source>
</evidence>
<dbReference type="EMBL" id="JACHBG010000001">
    <property type="protein sequence ID" value="MBB6482800.1"/>
    <property type="molecule type" value="Genomic_DNA"/>
</dbReference>
<dbReference type="Proteomes" id="UP000565576">
    <property type="component" value="Unassembled WGS sequence"/>
</dbReference>